<reference evidence="1 2" key="1">
    <citation type="submission" date="2019-02" db="EMBL/GenBank/DDBJ databases">
        <title>Deep-cultivation of Planctomycetes and their phenomic and genomic characterization uncovers novel biology.</title>
        <authorList>
            <person name="Wiegand S."/>
            <person name="Jogler M."/>
            <person name="Boedeker C."/>
            <person name="Pinto D."/>
            <person name="Vollmers J."/>
            <person name="Rivas-Marin E."/>
            <person name="Kohn T."/>
            <person name="Peeters S.H."/>
            <person name="Heuer A."/>
            <person name="Rast P."/>
            <person name="Oberbeckmann S."/>
            <person name="Bunk B."/>
            <person name="Jeske O."/>
            <person name="Meyerdierks A."/>
            <person name="Storesund J.E."/>
            <person name="Kallscheuer N."/>
            <person name="Luecker S."/>
            <person name="Lage O.M."/>
            <person name="Pohl T."/>
            <person name="Merkel B.J."/>
            <person name="Hornburger P."/>
            <person name="Mueller R.-W."/>
            <person name="Bruemmer F."/>
            <person name="Labrenz M."/>
            <person name="Spormann A.M."/>
            <person name="Op Den Camp H."/>
            <person name="Overmann J."/>
            <person name="Amann R."/>
            <person name="Jetten M.S.M."/>
            <person name="Mascher T."/>
            <person name="Medema M.H."/>
            <person name="Devos D.P."/>
            <person name="Kaster A.-K."/>
            <person name="Ovreas L."/>
            <person name="Rohde M."/>
            <person name="Galperin M.Y."/>
            <person name="Jogler C."/>
        </authorList>
    </citation>
    <scope>NUCLEOTIDE SEQUENCE [LARGE SCALE GENOMIC DNA]</scope>
    <source>
        <strain evidence="1 2">Pan54</strain>
    </source>
</reference>
<comment type="caution">
    <text evidence="1">The sequence shown here is derived from an EMBL/GenBank/DDBJ whole genome shotgun (WGS) entry which is preliminary data.</text>
</comment>
<evidence type="ECO:0000313" key="2">
    <source>
        <dbReference type="Proteomes" id="UP000316095"/>
    </source>
</evidence>
<keyword evidence="2" id="KW-1185">Reference proteome</keyword>
<gene>
    <name evidence="1" type="ORF">Pan54_07440</name>
</gene>
<proteinExistence type="predicted"/>
<evidence type="ECO:0008006" key="3">
    <source>
        <dbReference type="Google" id="ProtNLM"/>
    </source>
</evidence>
<name>A0A5C5XDN7_9PLAN</name>
<accession>A0A5C5XDN7</accession>
<evidence type="ECO:0000313" key="1">
    <source>
        <dbReference type="EMBL" id="TWT60032.1"/>
    </source>
</evidence>
<organism evidence="1 2">
    <name type="scientific">Rubinisphaera italica</name>
    <dbReference type="NCBI Taxonomy" id="2527969"/>
    <lineage>
        <taxon>Bacteria</taxon>
        <taxon>Pseudomonadati</taxon>
        <taxon>Planctomycetota</taxon>
        <taxon>Planctomycetia</taxon>
        <taxon>Planctomycetales</taxon>
        <taxon>Planctomycetaceae</taxon>
        <taxon>Rubinisphaera</taxon>
    </lineage>
</organism>
<sequence length="138" mass="14467">MNSCVWGVLLSVCSMLFMGCGGDGINRVDVEGKVTLDGAPLNEGASVTFIPIGSGPAAGAVIEGDQYSILGDRAPGPGEYRVEIRSPRPTGKQVLGTDGVTMEPSFEEAVPEKYNTNSELKANLSSGEKNTIDFILTK</sequence>
<dbReference type="AlphaFoldDB" id="A0A5C5XDN7"/>
<dbReference type="EMBL" id="SJPG01000001">
    <property type="protein sequence ID" value="TWT60032.1"/>
    <property type="molecule type" value="Genomic_DNA"/>
</dbReference>
<protein>
    <recommendedName>
        <fullName evidence="3">Carboxypeptidase regulatory-like domain-containing protein</fullName>
    </recommendedName>
</protein>
<dbReference type="Proteomes" id="UP000316095">
    <property type="component" value="Unassembled WGS sequence"/>
</dbReference>